<gene>
    <name evidence="1" type="ORF">S01H4_02940</name>
</gene>
<accession>X1APN7</accession>
<organism evidence="1">
    <name type="scientific">marine sediment metagenome</name>
    <dbReference type="NCBI Taxonomy" id="412755"/>
    <lineage>
        <taxon>unclassified sequences</taxon>
        <taxon>metagenomes</taxon>
        <taxon>ecological metagenomes</taxon>
    </lineage>
</organism>
<dbReference type="AlphaFoldDB" id="X1APN7"/>
<proteinExistence type="predicted"/>
<sequence>MGVNISTSNVGQASRLSYANVGVRFIEPVRNRGGTSIEKKFIKILAGLE</sequence>
<protein>
    <submittedName>
        <fullName evidence="1">Uncharacterized protein</fullName>
    </submittedName>
</protein>
<name>X1APN7_9ZZZZ</name>
<comment type="caution">
    <text evidence="1">The sequence shown here is derived from an EMBL/GenBank/DDBJ whole genome shotgun (WGS) entry which is preliminary data.</text>
</comment>
<dbReference type="EMBL" id="BART01000682">
    <property type="protein sequence ID" value="GAG74253.1"/>
    <property type="molecule type" value="Genomic_DNA"/>
</dbReference>
<evidence type="ECO:0000313" key="1">
    <source>
        <dbReference type="EMBL" id="GAG74253.1"/>
    </source>
</evidence>
<reference evidence="1" key="1">
    <citation type="journal article" date="2014" name="Front. Microbiol.">
        <title>High frequency of phylogenetically diverse reductive dehalogenase-homologous genes in deep subseafloor sedimentary metagenomes.</title>
        <authorList>
            <person name="Kawai M."/>
            <person name="Futagami T."/>
            <person name="Toyoda A."/>
            <person name="Takaki Y."/>
            <person name="Nishi S."/>
            <person name="Hori S."/>
            <person name="Arai W."/>
            <person name="Tsubouchi T."/>
            <person name="Morono Y."/>
            <person name="Uchiyama I."/>
            <person name="Ito T."/>
            <person name="Fujiyama A."/>
            <person name="Inagaki F."/>
            <person name="Takami H."/>
        </authorList>
    </citation>
    <scope>NUCLEOTIDE SEQUENCE</scope>
    <source>
        <strain evidence="1">Expedition CK06-06</strain>
    </source>
</reference>